<evidence type="ECO:0000256" key="3">
    <source>
        <dbReference type="ARBA" id="ARBA00023082"/>
    </source>
</evidence>
<keyword evidence="5 6" id="KW-0804">Transcription</keyword>
<dbReference type="InterPro" id="IPR014284">
    <property type="entry name" value="RNA_pol_sigma-70_dom"/>
</dbReference>
<proteinExistence type="inferred from homology"/>
<evidence type="ECO:0000256" key="4">
    <source>
        <dbReference type="ARBA" id="ARBA00023125"/>
    </source>
</evidence>
<keyword evidence="11" id="KW-1185">Reference proteome</keyword>
<feature type="region of interest" description="Sigma-70 factor domain-2" evidence="6">
    <location>
        <begin position="399"/>
        <end position="469"/>
    </location>
</feature>
<dbReference type="InterPro" id="IPR007627">
    <property type="entry name" value="RNA_pol_sigma70_r2"/>
</dbReference>
<dbReference type="InterPro" id="IPR007127">
    <property type="entry name" value="RNA_pol_sigma_70_r1_1"/>
</dbReference>
<evidence type="ECO:0000256" key="1">
    <source>
        <dbReference type="ARBA" id="ARBA00022490"/>
    </source>
</evidence>
<accession>A0ABT8A930</accession>
<dbReference type="Pfam" id="PF00140">
    <property type="entry name" value="Sigma70_r1_2"/>
    <property type="match status" value="1"/>
</dbReference>
<gene>
    <name evidence="6 10" type="primary">rpoD</name>
    <name evidence="10" type="ORF">QWZ14_17870</name>
</gene>
<dbReference type="CDD" id="cd06171">
    <property type="entry name" value="Sigma70_r4"/>
    <property type="match status" value="1"/>
</dbReference>
<evidence type="ECO:0000313" key="11">
    <source>
        <dbReference type="Proteomes" id="UP001529369"/>
    </source>
</evidence>
<comment type="subunit">
    <text evidence="6">Interacts transiently with the RNA polymerase catalytic core.</text>
</comment>
<dbReference type="InterPro" id="IPR012760">
    <property type="entry name" value="RNA_pol_sigma_RpoD_C"/>
</dbReference>
<dbReference type="NCBIfam" id="NF004208">
    <property type="entry name" value="PRK05658.1"/>
    <property type="match status" value="1"/>
</dbReference>
<dbReference type="Proteomes" id="UP001529369">
    <property type="component" value="Unassembled WGS sequence"/>
</dbReference>
<dbReference type="EMBL" id="JAUFPN010000168">
    <property type="protein sequence ID" value="MDN3566241.1"/>
    <property type="molecule type" value="Genomic_DNA"/>
</dbReference>
<feature type="region of interest" description="Disordered" evidence="7">
    <location>
        <begin position="92"/>
        <end position="116"/>
    </location>
</feature>
<dbReference type="NCBIfam" id="TIGR02393">
    <property type="entry name" value="RpoD_Cterm"/>
    <property type="match status" value="1"/>
</dbReference>
<feature type="region of interest" description="Sigma-70 factor domain-3" evidence="6">
    <location>
        <begin position="478"/>
        <end position="554"/>
    </location>
</feature>
<feature type="DNA-binding region" description="H-T-H motif" evidence="6">
    <location>
        <begin position="593"/>
        <end position="612"/>
    </location>
</feature>
<dbReference type="RefSeq" id="WP_290318147.1">
    <property type="nucleotide sequence ID" value="NZ_JAUFPN010000168.1"/>
</dbReference>
<dbReference type="SUPFAM" id="SSF88946">
    <property type="entry name" value="Sigma2 domain of RNA polymerase sigma factors"/>
    <property type="match status" value="1"/>
</dbReference>
<dbReference type="InterPro" id="IPR007624">
    <property type="entry name" value="RNA_pol_sigma70_r3"/>
</dbReference>
<dbReference type="InterPro" id="IPR013325">
    <property type="entry name" value="RNA_pol_sigma_r2"/>
</dbReference>
<dbReference type="Pfam" id="PF04542">
    <property type="entry name" value="Sigma70_r2"/>
    <property type="match status" value="1"/>
</dbReference>
<dbReference type="SUPFAM" id="SSF88659">
    <property type="entry name" value="Sigma3 and sigma4 domains of RNA polymerase sigma factors"/>
    <property type="match status" value="2"/>
</dbReference>
<evidence type="ECO:0000259" key="9">
    <source>
        <dbReference type="PROSITE" id="PS00716"/>
    </source>
</evidence>
<dbReference type="InterPro" id="IPR042189">
    <property type="entry name" value="RNA_pol_sigma_70_r1_1_sf"/>
</dbReference>
<comment type="subcellular location">
    <subcellularLocation>
        <location evidence="6">Cytoplasm</location>
    </subcellularLocation>
</comment>
<dbReference type="Pfam" id="PF04539">
    <property type="entry name" value="Sigma70_r3"/>
    <property type="match status" value="1"/>
</dbReference>
<evidence type="ECO:0000256" key="5">
    <source>
        <dbReference type="ARBA" id="ARBA00023163"/>
    </source>
</evidence>
<organism evidence="10 11">
    <name type="scientific">Paeniroseomonas aquatica</name>
    <dbReference type="NCBI Taxonomy" id="373043"/>
    <lineage>
        <taxon>Bacteria</taxon>
        <taxon>Pseudomonadati</taxon>
        <taxon>Pseudomonadota</taxon>
        <taxon>Alphaproteobacteria</taxon>
        <taxon>Acetobacterales</taxon>
        <taxon>Acetobacteraceae</taxon>
        <taxon>Paeniroseomonas</taxon>
    </lineage>
</organism>
<dbReference type="PROSITE" id="PS00715">
    <property type="entry name" value="SIGMA70_1"/>
    <property type="match status" value="1"/>
</dbReference>
<evidence type="ECO:0000259" key="8">
    <source>
        <dbReference type="PROSITE" id="PS00715"/>
    </source>
</evidence>
<dbReference type="Gene3D" id="1.10.601.10">
    <property type="entry name" value="RNA Polymerase Primary Sigma Factor"/>
    <property type="match status" value="1"/>
</dbReference>
<dbReference type="Pfam" id="PF03979">
    <property type="entry name" value="Sigma70_r1_1"/>
    <property type="match status" value="1"/>
</dbReference>
<dbReference type="InterPro" id="IPR000943">
    <property type="entry name" value="RNA_pol_sigma70"/>
</dbReference>
<keyword evidence="3 6" id="KW-0731">Sigma factor</keyword>
<dbReference type="InterPro" id="IPR028630">
    <property type="entry name" value="Sigma70_RpoD"/>
</dbReference>
<dbReference type="PANTHER" id="PTHR30603:SF60">
    <property type="entry name" value="RNA POLYMERASE SIGMA FACTOR RPOD"/>
    <property type="match status" value="1"/>
</dbReference>
<dbReference type="PANTHER" id="PTHR30603">
    <property type="entry name" value="RNA POLYMERASE SIGMA FACTOR RPO"/>
    <property type="match status" value="1"/>
</dbReference>
<feature type="compositionally biased region" description="Basic and acidic residues" evidence="7">
    <location>
        <begin position="106"/>
        <end position="116"/>
    </location>
</feature>
<evidence type="ECO:0000256" key="6">
    <source>
        <dbReference type="HAMAP-Rule" id="MF_00963"/>
    </source>
</evidence>
<evidence type="ECO:0000256" key="7">
    <source>
        <dbReference type="SAM" id="MobiDB-lite"/>
    </source>
</evidence>
<keyword evidence="1 6" id="KW-0963">Cytoplasm</keyword>
<dbReference type="InterPro" id="IPR050239">
    <property type="entry name" value="Sigma-70_RNA_pol_init_factors"/>
</dbReference>
<dbReference type="InterPro" id="IPR036388">
    <property type="entry name" value="WH-like_DNA-bd_sf"/>
</dbReference>
<keyword evidence="2 6" id="KW-0805">Transcription regulation</keyword>
<comment type="caution">
    <text evidence="10">The sequence shown here is derived from an EMBL/GenBank/DDBJ whole genome shotgun (WGS) entry which is preliminary data.</text>
</comment>
<feature type="region of interest" description="Sigma-70 factor domain-4" evidence="6">
    <location>
        <begin position="567"/>
        <end position="620"/>
    </location>
</feature>
<comment type="similarity">
    <text evidence="6">Belongs to the sigma-70 factor family. RpoD/SigA subfamily.</text>
</comment>
<evidence type="ECO:0000313" key="10">
    <source>
        <dbReference type="EMBL" id="MDN3566241.1"/>
    </source>
</evidence>
<dbReference type="PROSITE" id="PS00716">
    <property type="entry name" value="SIGMA70_2"/>
    <property type="match status" value="1"/>
</dbReference>
<dbReference type="InterPro" id="IPR013324">
    <property type="entry name" value="RNA_pol_sigma_r3/r4-like"/>
</dbReference>
<evidence type="ECO:0000256" key="2">
    <source>
        <dbReference type="ARBA" id="ARBA00023015"/>
    </source>
</evidence>
<dbReference type="PRINTS" id="PR00046">
    <property type="entry name" value="SIGMA70FCT"/>
</dbReference>
<dbReference type="HAMAP" id="MF_00963">
    <property type="entry name" value="Sigma70_RpoD_SigA"/>
    <property type="match status" value="1"/>
</dbReference>
<dbReference type="Pfam" id="PF04546">
    <property type="entry name" value="Sigma70_ner"/>
    <property type="match status" value="1"/>
</dbReference>
<dbReference type="Gene3D" id="1.10.10.10">
    <property type="entry name" value="Winged helix-like DNA-binding domain superfamily/Winged helix DNA-binding domain"/>
    <property type="match status" value="2"/>
</dbReference>
<dbReference type="NCBIfam" id="TIGR02937">
    <property type="entry name" value="sigma70-ECF"/>
    <property type="match status" value="1"/>
</dbReference>
<dbReference type="InterPro" id="IPR007630">
    <property type="entry name" value="RNA_pol_sigma70_r4"/>
</dbReference>
<feature type="domain" description="RNA polymerase sigma-70" evidence="8">
    <location>
        <begin position="423"/>
        <end position="436"/>
    </location>
</feature>
<feature type="short sequence motif" description="Interaction with polymerase core subunit RpoC" evidence="6">
    <location>
        <begin position="423"/>
        <end position="426"/>
    </location>
</feature>
<dbReference type="Gene3D" id="1.10.220.120">
    <property type="entry name" value="Sigma-70 factor, region 1.1"/>
    <property type="match status" value="1"/>
</dbReference>
<comment type="function">
    <text evidence="6">Sigma factors are initiation factors that promote the attachment of RNA polymerase to specific initiation sites and are then released. This sigma factor is the primary sigma factor during exponential growth.</text>
</comment>
<keyword evidence="4 6" id="KW-0238">DNA-binding</keyword>
<sequence length="632" mass="69646">MTDLVDMAAGQRERDLHAVLPEANPAAMRQLLTSIEEHGYVTQAEVAAALPPERSSTDMIEDAMATLSRLGIEVVEAPDADEGDVSLEAPAEAEVAAEGEDAGGNLRDDQGRTDDPTRQYLREMGTHALLSREGEIAIAKRIEAGRALMIGGLCELPTTTDALLRWHAELEAGGMLLRDLVDLGETLGAEADDAEALAEPIVDEADEDGPPGLSVVASEEKARPEVLAALDAIRQASARLHALHVKRTQTYIEGGTLTAGEETAYLAGRTEVAKLIGALHLHANRIKDLVEGVRLLNQRLTATEGRLLRLAEAAGVRREEFLVFYKGAETTRGWLDGAVSRKGKGWRTFAVRHTDEAETMRAEIARIATEASLPLPMFRCIYATVSRGEREMVGAKSEMVAANLRLVVSIAKKYRNRGLQFLDIIQEGNIGLMKAVDKFEYRRGFKFSTYATWWIRQAITRSIADQARTIRVPVHMIETVNKVTRTSRHMMHELGREPSDEELAERMGLPVQKVKQVMKIAKEPISLETPVGDEDTASLGDFIQDRDAVAPLDVAIQSSLRTITSKMLGSLTAREERVLRMRFGVGMNTDHTLEEVGQGFGVTRERIRQIEAKALRKLKNPARSRELRSFLD</sequence>
<protein>
    <recommendedName>
        <fullName evidence="6">RNA polymerase sigma factor RpoD</fullName>
    </recommendedName>
    <alternativeName>
        <fullName evidence="6">Sigma-70</fullName>
    </alternativeName>
</protein>
<reference evidence="11" key="1">
    <citation type="journal article" date="2019" name="Int. J. Syst. Evol. Microbiol.">
        <title>The Global Catalogue of Microorganisms (GCM) 10K type strain sequencing project: providing services to taxonomists for standard genome sequencing and annotation.</title>
        <authorList>
            <consortium name="The Broad Institute Genomics Platform"/>
            <consortium name="The Broad Institute Genome Sequencing Center for Infectious Disease"/>
            <person name="Wu L."/>
            <person name="Ma J."/>
        </authorList>
    </citation>
    <scope>NUCLEOTIDE SEQUENCE [LARGE SCALE GENOMIC DNA]</scope>
    <source>
        <strain evidence="11">CECT 7131</strain>
    </source>
</reference>
<dbReference type="Pfam" id="PF04545">
    <property type="entry name" value="Sigma70_r4"/>
    <property type="match status" value="1"/>
</dbReference>
<dbReference type="InterPro" id="IPR009042">
    <property type="entry name" value="RNA_pol_sigma70_r1_2"/>
</dbReference>
<dbReference type="InterPro" id="IPR007631">
    <property type="entry name" value="RNA_pol_sigma_70_non-ess"/>
</dbReference>
<feature type="domain" description="RNA polymerase sigma-70" evidence="9">
    <location>
        <begin position="592"/>
        <end position="618"/>
    </location>
</feature>
<name>A0ABT8A930_9PROT</name>